<proteinExistence type="inferred from homology"/>
<keyword evidence="6 7" id="KW-0961">Cell wall biogenesis/degradation</keyword>
<evidence type="ECO:0000256" key="6">
    <source>
        <dbReference type="ARBA" id="ARBA00023316"/>
    </source>
</evidence>
<feature type="domain" description="L,D-TPase catalytic" evidence="8">
    <location>
        <begin position="59"/>
        <end position="195"/>
    </location>
</feature>
<evidence type="ECO:0000313" key="10">
    <source>
        <dbReference type="Proteomes" id="UP001169719"/>
    </source>
</evidence>
<keyword evidence="10" id="KW-1185">Reference proteome</keyword>
<dbReference type="InterPro" id="IPR038063">
    <property type="entry name" value="Transpep_catalytic_dom"/>
</dbReference>
<dbReference type="Gene3D" id="2.40.440.10">
    <property type="entry name" value="L,D-transpeptidase catalytic domain-like"/>
    <property type="match status" value="1"/>
</dbReference>
<dbReference type="InterPro" id="IPR005490">
    <property type="entry name" value="LD_TPept_cat_dom"/>
</dbReference>
<dbReference type="CDD" id="cd16913">
    <property type="entry name" value="YkuD_like"/>
    <property type="match status" value="1"/>
</dbReference>
<dbReference type="PROSITE" id="PS52029">
    <property type="entry name" value="LD_TPASE"/>
    <property type="match status" value="1"/>
</dbReference>
<dbReference type="PANTHER" id="PTHR36699">
    <property type="entry name" value="LD-TRANSPEPTIDASE"/>
    <property type="match status" value="1"/>
</dbReference>
<protein>
    <submittedName>
        <fullName evidence="9">L,D-transpeptidase family protein</fullName>
    </submittedName>
</protein>
<reference evidence="9" key="1">
    <citation type="submission" date="2024-05" db="EMBL/GenBank/DDBJ databases">
        <title>Genome Sequences of Four Agar- Degrading Marine Bacteria.</title>
        <authorList>
            <person name="Phillips E.K."/>
            <person name="Shaffer J.C."/>
            <person name="Henson M.W."/>
            <person name="Temperton B."/>
            <person name="Thrash C.J."/>
            <person name="Martin M.O."/>
        </authorList>
    </citation>
    <scope>NUCLEOTIDE SEQUENCE</scope>
    <source>
        <strain evidence="9">EKP203</strain>
    </source>
</reference>
<evidence type="ECO:0000256" key="5">
    <source>
        <dbReference type="ARBA" id="ARBA00022984"/>
    </source>
</evidence>
<dbReference type="RefSeq" id="WP_289963337.1">
    <property type="nucleotide sequence ID" value="NZ_JAUEOZ010000002.1"/>
</dbReference>
<gene>
    <name evidence="9" type="ORF">QWJ08_18220</name>
</gene>
<comment type="pathway">
    <text evidence="1 7">Cell wall biogenesis; peptidoglycan biosynthesis.</text>
</comment>
<organism evidence="9 10">
    <name type="scientific">Vibrio agarivorans</name>
    <dbReference type="NCBI Taxonomy" id="153622"/>
    <lineage>
        <taxon>Bacteria</taxon>
        <taxon>Pseudomonadati</taxon>
        <taxon>Pseudomonadota</taxon>
        <taxon>Gammaproteobacteria</taxon>
        <taxon>Vibrionales</taxon>
        <taxon>Vibrionaceae</taxon>
        <taxon>Vibrio</taxon>
    </lineage>
</organism>
<keyword evidence="5 7" id="KW-0573">Peptidoglycan synthesis</keyword>
<sequence length="196" mass="22253">MYKLVLILFASIALSAQAQQSPENPTPMTSDADNSIIAPKSTYPTYEPPEQTTTLTKAEWVHVKKSQRRMFLMFGDDVITEYRIALGSSPRGHKVEQGDQKTPEGHYRLSFIMEDSAFHRSMHITYPNYKDQAHADRLGIDPGGDIKIHGIKNDDDRDPQFIQSFDWTDGCIAISNEEMDEFLALVEVGTPIFIEW</sequence>
<dbReference type="EMBL" id="JAUEOZ010000002">
    <property type="protein sequence ID" value="MDN2483282.1"/>
    <property type="molecule type" value="Genomic_DNA"/>
</dbReference>
<dbReference type="Pfam" id="PF03734">
    <property type="entry name" value="YkuD"/>
    <property type="match status" value="1"/>
</dbReference>
<keyword evidence="3" id="KW-0808">Transferase</keyword>
<evidence type="ECO:0000256" key="3">
    <source>
        <dbReference type="ARBA" id="ARBA00022679"/>
    </source>
</evidence>
<dbReference type="Proteomes" id="UP001169719">
    <property type="component" value="Unassembled WGS sequence"/>
</dbReference>
<accession>A0ABT7Y5E9</accession>
<feature type="active site" description="Proton donor/acceptor" evidence="7">
    <location>
        <position position="149"/>
    </location>
</feature>
<name>A0ABT7Y5E9_9VIBR</name>
<keyword evidence="4 7" id="KW-0133">Cell shape</keyword>
<evidence type="ECO:0000256" key="1">
    <source>
        <dbReference type="ARBA" id="ARBA00004752"/>
    </source>
</evidence>
<feature type="active site" description="Nucleophile" evidence="7">
    <location>
        <position position="171"/>
    </location>
</feature>
<evidence type="ECO:0000256" key="2">
    <source>
        <dbReference type="ARBA" id="ARBA00005992"/>
    </source>
</evidence>
<comment type="caution">
    <text evidence="9">The sequence shown here is derived from an EMBL/GenBank/DDBJ whole genome shotgun (WGS) entry which is preliminary data.</text>
</comment>
<dbReference type="SUPFAM" id="SSF141523">
    <property type="entry name" value="L,D-transpeptidase catalytic domain-like"/>
    <property type="match status" value="1"/>
</dbReference>
<comment type="similarity">
    <text evidence="2">Belongs to the YkuD family.</text>
</comment>
<evidence type="ECO:0000256" key="7">
    <source>
        <dbReference type="PROSITE-ProRule" id="PRU01373"/>
    </source>
</evidence>
<evidence type="ECO:0000259" key="8">
    <source>
        <dbReference type="PROSITE" id="PS52029"/>
    </source>
</evidence>
<evidence type="ECO:0000313" key="9">
    <source>
        <dbReference type="EMBL" id="MDN2483282.1"/>
    </source>
</evidence>
<dbReference type="PANTHER" id="PTHR36699:SF1">
    <property type="entry name" value="L,D-TRANSPEPTIDASE YAFK-RELATED"/>
    <property type="match status" value="1"/>
</dbReference>
<evidence type="ECO:0000256" key="4">
    <source>
        <dbReference type="ARBA" id="ARBA00022960"/>
    </source>
</evidence>